<proteinExistence type="predicted"/>
<dbReference type="EMBL" id="LUGG01000018">
    <property type="protein sequence ID" value="OBZ69267.1"/>
    <property type="molecule type" value="Genomic_DNA"/>
</dbReference>
<sequence>MPEDLIKEDCINVYKWTVSFYYNRGRGDGAGAIEIKAAARFRISIISSRSVITRLGGVLICVAATINLVSASEDILPHADVYDKFVPSGSMKSLITRKSWLKVPPRKYLRSGIHRLVFAW</sequence>
<protein>
    <submittedName>
        <fullName evidence="1">Uncharacterized protein</fullName>
    </submittedName>
</protein>
<gene>
    <name evidence="1" type="ORF">A0H81_10869</name>
</gene>
<evidence type="ECO:0000313" key="2">
    <source>
        <dbReference type="Proteomes" id="UP000092993"/>
    </source>
</evidence>
<organism evidence="1 2">
    <name type="scientific">Grifola frondosa</name>
    <name type="common">Maitake</name>
    <name type="synonym">Polyporus frondosus</name>
    <dbReference type="NCBI Taxonomy" id="5627"/>
    <lineage>
        <taxon>Eukaryota</taxon>
        <taxon>Fungi</taxon>
        <taxon>Dikarya</taxon>
        <taxon>Basidiomycota</taxon>
        <taxon>Agaricomycotina</taxon>
        <taxon>Agaricomycetes</taxon>
        <taxon>Polyporales</taxon>
        <taxon>Grifolaceae</taxon>
        <taxon>Grifola</taxon>
    </lineage>
</organism>
<dbReference type="Proteomes" id="UP000092993">
    <property type="component" value="Unassembled WGS sequence"/>
</dbReference>
<dbReference type="AlphaFoldDB" id="A0A1C7LYN1"/>
<accession>A0A1C7LYN1</accession>
<reference evidence="1 2" key="1">
    <citation type="submission" date="2016-03" db="EMBL/GenBank/DDBJ databases">
        <title>Whole genome sequencing of Grifola frondosa 9006-11.</title>
        <authorList>
            <person name="Min B."/>
            <person name="Park H."/>
            <person name="Kim J.-G."/>
            <person name="Cho H."/>
            <person name="Oh Y.-L."/>
            <person name="Kong W.-S."/>
            <person name="Choi I.-G."/>
        </authorList>
    </citation>
    <scope>NUCLEOTIDE SEQUENCE [LARGE SCALE GENOMIC DNA]</scope>
    <source>
        <strain evidence="1 2">9006-11</strain>
    </source>
</reference>
<comment type="caution">
    <text evidence="1">The sequence shown here is derived from an EMBL/GenBank/DDBJ whole genome shotgun (WGS) entry which is preliminary data.</text>
</comment>
<name>A0A1C7LYN1_GRIFR</name>
<evidence type="ECO:0000313" key="1">
    <source>
        <dbReference type="EMBL" id="OBZ69267.1"/>
    </source>
</evidence>
<keyword evidence="2" id="KW-1185">Reference proteome</keyword>